<dbReference type="InterPro" id="IPR036179">
    <property type="entry name" value="Ig-like_dom_sf"/>
</dbReference>
<dbReference type="GO" id="GO:0009897">
    <property type="term" value="C:external side of plasma membrane"/>
    <property type="evidence" value="ECO:0007669"/>
    <property type="project" value="TreeGrafter"/>
</dbReference>
<name>A0A4W5KYW5_9TELE</name>
<sequence length="105" mass="11674">SWRDLFIYDVYILYTAGAVFLESPALPVTEGDSVTLRCRYQGTPSNFTAVFYKDRSLIRTETTGEMTIPAVSKSDEGLYKCTNSEGESPESWITVTGDRVEEEGG</sequence>
<dbReference type="PROSITE" id="PS50835">
    <property type="entry name" value="IG_LIKE"/>
    <property type="match status" value="1"/>
</dbReference>
<accession>A0A4W5KYW5</accession>
<proteinExistence type="predicted"/>
<protein>
    <recommendedName>
        <fullName evidence="3">Ig-like domain-containing protein</fullName>
    </recommendedName>
</protein>
<dbReference type="GO" id="GO:0007166">
    <property type="term" value="P:cell surface receptor signaling pathway"/>
    <property type="evidence" value="ECO:0007669"/>
    <property type="project" value="TreeGrafter"/>
</dbReference>
<evidence type="ECO:0000259" key="3">
    <source>
        <dbReference type="PROSITE" id="PS50835"/>
    </source>
</evidence>
<dbReference type="InterPro" id="IPR003599">
    <property type="entry name" value="Ig_sub"/>
</dbReference>
<evidence type="ECO:0000313" key="5">
    <source>
        <dbReference type="Proteomes" id="UP000314982"/>
    </source>
</evidence>
<dbReference type="PANTHER" id="PTHR11481">
    <property type="entry name" value="IMMUNOGLOBULIN FC RECEPTOR"/>
    <property type="match status" value="1"/>
</dbReference>
<reference evidence="4" key="3">
    <citation type="submission" date="2025-09" db="UniProtKB">
        <authorList>
            <consortium name="Ensembl"/>
        </authorList>
    </citation>
    <scope>IDENTIFICATION</scope>
</reference>
<dbReference type="STRING" id="62062.ENSHHUP00000016454"/>
<dbReference type="Gene3D" id="2.60.40.10">
    <property type="entry name" value="Immunoglobulins"/>
    <property type="match status" value="1"/>
</dbReference>
<dbReference type="GeneTree" id="ENSGT01080000257599"/>
<keyword evidence="2" id="KW-1015">Disulfide bond</keyword>
<dbReference type="InterPro" id="IPR013783">
    <property type="entry name" value="Ig-like_fold"/>
</dbReference>
<dbReference type="Pfam" id="PF13895">
    <property type="entry name" value="Ig_2"/>
    <property type="match status" value="1"/>
</dbReference>
<evidence type="ECO:0000313" key="4">
    <source>
        <dbReference type="Ensembl" id="ENSHHUP00000016454.1"/>
    </source>
</evidence>
<dbReference type="InterPro" id="IPR050488">
    <property type="entry name" value="Ig_Fc_receptor"/>
</dbReference>
<dbReference type="Proteomes" id="UP000314982">
    <property type="component" value="Unassembled WGS sequence"/>
</dbReference>
<dbReference type="AlphaFoldDB" id="A0A4W5KYW5"/>
<feature type="domain" description="Ig-like" evidence="3">
    <location>
        <begin position="17"/>
        <end position="94"/>
    </location>
</feature>
<dbReference type="SMART" id="SM00409">
    <property type="entry name" value="IG"/>
    <property type="match status" value="1"/>
</dbReference>
<evidence type="ECO:0000256" key="1">
    <source>
        <dbReference type="ARBA" id="ARBA00022729"/>
    </source>
</evidence>
<organism evidence="4 5">
    <name type="scientific">Hucho hucho</name>
    <name type="common">huchen</name>
    <dbReference type="NCBI Taxonomy" id="62062"/>
    <lineage>
        <taxon>Eukaryota</taxon>
        <taxon>Metazoa</taxon>
        <taxon>Chordata</taxon>
        <taxon>Craniata</taxon>
        <taxon>Vertebrata</taxon>
        <taxon>Euteleostomi</taxon>
        <taxon>Actinopterygii</taxon>
        <taxon>Neopterygii</taxon>
        <taxon>Teleostei</taxon>
        <taxon>Protacanthopterygii</taxon>
        <taxon>Salmoniformes</taxon>
        <taxon>Salmonidae</taxon>
        <taxon>Salmoninae</taxon>
        <taxon>Hucho</taxon>
    </lineage>
</organism>
<dbReference type="InterPro" id="IPR007110">
    <property type="entry name" value="Ig-like_dom"/>
</dbReference>
<dbReference type="GO" id="GO:0004888">
    <property type="term" value="F:transmembrane signaling receptor activity"/>
    <property type="evidence" value="ECO:0007669"/>
    <property type="project" value="TreeGrafter"/>
</dbReference>
<dbReference type="GO" id="GO:0006955">
    <property type="term" value="P:immune response"/>
    <property type="evidence" value="ECO:0007669"/>
    <property type="project" value="TreeGrafter"/>
</dbReference>
<dbReference type="Ensembl" id="ENSHHUT00000017036.1">
    <property type="protein sequence ID" value="ENSHHUP00000016454.1"/>
    <property type="gene ID" value="ENSHHUG00000010249.1"/>
</dbReference>
<dbReference type="SUPFAM" id="SSF48726">
    <property type="entry name" value="Immunoglobulin"/>
    <property type="match status" value="1"/>
</dbReference>
<dbReference type="PANTHER" id="PTHR11481:SF64">
    <property type="entry name" value="FC RECEPTOR-LIKE PROTEIN 4"/>
    <property type="match status" value="1"/>
</dbReference>
<evidence type="ECO:0000256" key="2">
    <source>
        <dbReference type="ARBA" id="ARBA00023157"/>
    </source>
</evidence>
<reference evidence="5" key="1">
    <citation type="submission" date="2018-06" db="EMBL/GenBank/DDBJ databases">
        <title>Genome assembly of Danube salmon.</title>
        <authorList>
            <person name="Macqueen D.J."/>
            <person name="Gundappa M.K."/>
        </authorList>
    </citation>
    <scope>NUCLEOTIDE SEQUENCE [LARGE SCALE GENOMIC DNA]</scope>
</reference>
<reference evidence="4" key="2">
    <citation type="submission" date="2025-08" db="UniProtKB">
        <authorList>
            <consortium name="Ensembl"/>
        </authorList>
    </citation>
    <scope>IDENTIFICATION</scope>
</reference>
<keyword evidence="1" id="KW-0732">Signal</keyword>
<keyword evidence="5" id="KW-1185">Reference proteome</keyword>